<evidence type="ECO:0000259" key="6">
    <source>
        <dbReference type="Pfam" id="PF00155"/>
    </source>
</evidence>
<dbReference type="CDD" id="cd00609">
    <property type="entry name" value="AAT_like"/>
    <property type="match status" value="1"/>
</dbReference>
<dbReference type="SUPFAM" id="SSF53383">
    <property type="entry name" value="PLP-dependent transferases"/>
    <property type="match status" value="1"/>
</dbReference>
<evidence type="ECO:0000256" key="2">
    <source>
        <dbReference type="ARBA" id="ARBA00007441"/>
    </source>
</evidence>
<evidence type="ECO:0000313" key="7">
    <source>
        <dbReference type="EMBL" id="KLT44028.1"/>
    </source>
</evidence>
<dbReference type="GO" id="GO:1901605">
    <property type="term" value="P:alpha-amino acid metabolic process"/>
    <property type="evidence" value="ECO:0007669"/>
    <property type="project" value="TreeGrafter"/>
</dbReference>
<organism evidence="7 8">
    <name type="scientific">Cutaneotrichosporon oleaginosum</name>
    <dbReference type="NCBI Taxonomy" id="879819"/>
    <lineage>
        <taxon>Eukaryota</taxon>
        <taxon>Fungi</taxon>
        <taxon>Dikarya</taxon>
        <taxon>Basidiomycota</taxon>
        <taxon>Agaricomycotina</taxon>
        <taxon>Tremellomycetes</taxon>
        <taxon>Trichosporonales</taxon>
        <taxon>Trichosporonaceae</taxon>
        <taxon>Cutaneotrichosporon</taxon>
    </lineage>
</organism>
<dbReference type="RefSeq" id="XP_018280519.1">
    <property type="nucleotide sequence ID" value="XM_018426516.1"/>
</dbReference>
<gene>
    <name evidence="7" type="ORF">CC85DRAFT_326922</name>
</gene>
<name>A0A0J0XSH6_9TREE</name>
<dbReference type="AlphaFoldDB" id="A0A0J0XSH6"/>
<keyword evidence="3 7" id="KW-0032">Aminotransferase</keyword>
<dbReference type="STRING" id="879819.A0A0J0XSH6"/>
<dbReference type="InterPro" id="IPR015424">
    <property type="entry name" value="PyrdxlP-dep_Trfase"/>
</dbReference>
<evidence type="ECO:0000313" key="8">
    <source>
        <dbReference type="Proteomes" id="UP000053611"/>
    </source>
</evidence>
<comment type="cofactor">
    <cofactor evidence="1">
        <name>pyridoxal 5'-phosphate</name>
        <dbReference type="ChEBI" id="CHEBI:597326"/>
    </cofactor>
</comment>
<evidence type="ECO:0000256" key="4">
    <source>
        <dbReference type="ARBA" id="ARBA00022679"/>
    </source>
</evidence>
<reference evidence="7 8" key="1">
    <citation type="submission" date="2015-03" db="EMBL/GenBank/DDBJ databases">
        <title>Genomics and transcriptomics of the oil-accumulating basidiomycete yeast T. oleaginosus allow insights into substrate utilization and the diverse evolutionary trajectories of mating systems in fungi.</title>
        <authorList>
            <consortium name="DOE Joint Genome Institute"/>
            <person name="Kourist R."/>
            <person name="Kracht O."/>
            <person name="Bracharz F."/>
            <person name="Lipzen A."/>
            <person name="Nolan M."/>
            <person name="Ohm R."/>
            <person name="Grigoriev I."/>
            <person name="Sun S."/>
            <person name="Heitman J."/>
            <person name="Bruck T."/>
            <person name="Nowrousian M."/>
        </authorList>
    </citation>
    <scope>NUCLEOTIDE SEQUENCE [LARGE SCALE GENOMIC DNA]</scope>
    <source>
        <strain evidence="7 8">IBC0246</strain>
    </source>
</reference>
<sequence length="526" mass="57982">MTADTRPNAVDLSHHLSLLARSRHPSPLKDLIRYMGVKGIISFAGGLPAADFFPMHSLSASIYPANTVLDPEHPSPPSQSVEFTIPRRAAAPAYDLERGLQYVGGRGLTDLEVPIRALTEKLWPPAYADWDVLLNNGSTDGWIKILTLLVESGDHIICDSQIYPSAQAGFVPMGVKAFPIAGDGEGVSPEALAKGLEEWDESRGRRPRVMYTVPVGQNPLGTTMGPARRKSVYDVCVKYDVIIIEDDPYCMLQFPPYVVGQQPTPPAPKADVDAFLSNMSNSFLTIDTQGRVIRMDTFSKTLFPGARLGWFTCNAMFAERLLRGTEVQTQGPSGFSEVITGELLNKWGVDGFIEWNTNLCEQYRVRRDWMLDALAAAFDLVPAEDAGVPGAIGLVAFPKLKANGRRGPAIISFVPPVGGMFIWCKAHYDTHPAWAGFQPDRTDQERVRAFEEKFWIRLVDALILVTPGWYFSPWEGGGHSLHEEGSGHFRLAFSYEPKANVDEGIRRLADMMTKEWTGAVDISAGL</sequence>
<protein>
    <submittedName>
        <fullName evidence="7">Aromatic aminotransferase Aro8</fullName>
    </submittedName>
</protein>
<dbReference type="InterPro" id="IPR050859">
    <property type="entry name" value="Class-I_PLP-dep_aminotransf"/>
</dbReference>
<dbReference type="GO" id="GO:0008483">
    <property type="term" value="F:transaminase activity"/>
    <property type="evidence" value="ECO:0007669"/>
    <property type="project" value="UniProtKB-KW"/>
</dbReference>
<dbReference type="GO" id="GO:0030170">
    <property type="term" value="F:pyridoxal phosphate binding"/>
    <property type="evidence" value="ECO:0007669"/>
    <property type="project" value="InterPro"/>
</dbReference>
<dbReference type="EMBL" id="KQ087190">
    <property type="protein sequence ID" value="KLT44028.1"/>
    <property type="molecule type" value="Genomic_DNA"/>
</dbReference>
<evidence type="ECO:0000256" key="3">
    <source>
        <dbReference type="ARBA" id="ARBA00022576"/>
    </source>
</evidence>
<dbReference type="Pfam" id="PF00155">
    <property type="entry name" value="Aminotran_1_2"/>
    <property type="match status" value="1"/>
</dbReference>
<keyword evidence="8" id="KW-1185">Reference proteome</keyword>
<dbReference type="PANTHER" id="PTHR42790">
    <property type="entry name" value="AMINOTRANSFERASE"/>
    <property type="match status" value="1"/>
</dbReference>
<keyword evidence="4 7" id="KW-0808">Transferase</keyword>
<evidence type="ECO:0000256" key="5">
    <source>
        <dbReference type="ARBA" id="ARBA00022898"/>
    </source>
</evidence>
<dbReference type="PANTHER" id="PTHR42790:SF1">
    <property type="entry name" value="AROMATIC AMINO ACID AMINOTRANSFERASE, HYPOTHETICAL (EUROFUNG)"/>
    <property type="match status" value="1"/>
</dbReference>
<dbReference type="Gene3D" id="3.40.640.10">
    <property type="entry name" value="Type I PLP-dependent aspartate aminotransferase-like (Major domain)"/>
    <property type="match status" value="1"/>
</dbReference>
<dbReference type="Proteomes" id="UP000053611">
    <property type="component" value="Unassembled WGS sequence"/>
</dbReference>
<dbReference type="OrthoDB" id="691673at2759"/>
<accession>A0A0J0XSH6</accession>
<dbReference type="InterPro" id="IPR004839">
    <property type="entry name" value="Aminotransferase_I/II_large"/>
</dbReference>
<proteinExistence type="inferred from homology"/>
<dbReference type="InterPro" id="IPR015421">
    <property type="entry name" value="PyrdxlP-dep_Trfase_major"/>
</dbReference>
<dbReference type="GeneID" id="28987119"/>
<evidence type="ECO:0000256" key="1">
    <source>
        <dbReference type="ARBA" id="ARBA00001933"/>
    </source>
</evidence>
<keyword evidence="5" id="KW-0663">Pyridoxal phosphate</keyword>
<feature type="domain" description="Aminotransferase class I/classII large" evidence="6">
    <location>
        <begin position="131"/>
        <end position="377"/>
    </location>
</feature>
<comment type="similarity">
    <text evidence="2">Belongs to the class-I pyridoxal-phosphate-dependent aminotransferase family.</text>
</comment>